<evidence type="ECO:0000259" key="5">
    <source>
        <dbReference type="Pfam" id="PF03328"/>
    </source>
</evidence>
<keyword evidence="4" id="KW-0460">Magnesium</keyword>
<evidence type="ECO:0000313" key="7">
    <source>
        <dbReference type="Proteomes" id="UP001218231"/>
    </source>
</evidence>
<proteinExistence type="inferred from homology"/>
<dbReference type="PANTHER" id="PTHR32308:SF10">
    <property type="entry name" value="CITRATE LYASE SUBUNIT BETA"/>
    <property type="match status" value="1"/>
</dbReference>
<keyword evidence="3" id="KW-0479">Metal-binding</keyword>
<reference evidence="6 7" key="1">
    <citation type="submission" date="2023-02" db="EMBL/GenBank/DDBJ databases">
        <title>Genome sequence of Novosphingobium humi KACC 19094.</title>
        <authorList>
            <person name="Kim S."/>
            <person name="Heo J."/>
            <person name="Kwon S.-W."/>
        </authorList>
    </citation>
    <scope>NUCLEOTIDE SEQUENCE [LARGE SCALE GENOMIC DNA]</scope>
    <source>
        <strain evidence="6 7">KACC 19094</strain>
    </source>
</reference>
<name>A0ABY7TT79_9SPHN</name>
<dbReference type="PANTHER" id="PTHR32308">
    <property type="entry name" value="LYASE BETA SUBUNIT, PUTATIVE (AFU_ORTHOLOGUE AFUA_4G13030)-RELATED"/>
    <property type="match status" value="1"/>
</dbReference>
<dbReference type="EMBL" id="CP117417">
    <property type="protein sequence ID" value="WCT76427.1"/>
    <property type="molecule type" value="Genomic_DNA"/>
</dbReference>
<sequence length="292" mass="31588">MPALRLDRPRRSVLFMPASNPKALAKAREVDADVIILDLEDAVAPEQKEAAREAAVRALYTGGFGHREVAVRVNGLDTEWGAEDLEALARAGADALLVPKVSSPQDVLRYHEALADAPSDLQLWAMIETAGSVLRLDAIASLARQTRLALWVIGPNDLARELRARPDAGRTFLQPFLSLAVAAARAHGLSILDGVCNEFKDMDIFRAEAAQGLMFGFDGKTLIHPAQIAPCNEVFSPSPAELEWAGRVIEAFALPEHAGKGAIKLDGRMVELLHRDQAQSLLAMARRIAARG</sequence>
<evidence type="ECO:0000256" key="2">
    <source>
        <dbReference type="ARBA" id="ARBA00005568"/>
    </source>
</evidence>
<gene>
    <name evidence="6" type="ORF">PQ457_10780</name>
</gene>
<comment type="similarity">
    <text evidence="2">Belongs to the HpcH/HpaI aldolase family.</text>
</comment>
<dbReference type="Gene3D" id="3.20.20.60">
    <property type="entry name" value="Phosphoenolpyruvate-binding domains"/>
    <property type="match status" value="1"/>
</dbReference>
<comment type="cofactor">
    <cofactor evidence="1">
        <name>Mg(2+)</name>
        <dbReference type="ChEBI" id="CHEBI:18420"/>
    </cofactor>
</comment>
<dbReference type="Proteomes" id="UP001218231">
    <property type="component" value="Chromosome"/>
</dbReference>
<protein>
    <submittedName>
        <fullName evidence="6">CoA ester lyase</fullName>
    </submittedName>
</protein>
<dbReference type="Pfam" id="PF03328">
    <property type="entry name" value="HpcH_HpaI"/>
    <property type="match status" value="1"/>
</dbReference>
<keyword evidence="7" id="KW-1185">Reference proteome</keyword>
<dbReference type="PIRSF" id="PIRSF015582">
    <property type="entry name" value="Cit_lyase_B"/>
    <property type="match status" value="1"/>
</dbReference>
<dbReference type="GO" id="GO:0016829">
    <property type="term" value="F:lyase activity"/>
    <property type="evidence" value="ECO:0007669"/>
    <property type="project" value="UniProtKB-KW"/>
</dbReference>
<organism evidence="6 7">
    <name type="scientific">Novosphingobium humi</name>
    <dbReference type="NCBI Taxonomy" id="2282397"/>
    <lineage>
        <taxon>Bacteria</taxon>
        <taxon>Pseudomonadati</taxon>
        <taxon>Pseudomonadota</taxon>
        <taxon>Alphaproteobacteria</taxon>
        <taxon>Sphingomonadales</taxon>
        <taxon>Sphingomonadaceae</taxon>
        <taxon>Novosphingobium</taxon>
    </lineage>
</organism>
<dbReference type="InterPro" id="IPR040442">
    <property type="entry name" value="Pyrv_kinase-like_dom_sf"/>
</dbReference>
<dbReference type="RefSeq" id="WP_273616872.1">
    <property type="nucleotide sequence ID" value="NZ_CP117417.1"/>
</dbReference>
<dbReference type="SUPFAM" id="SSF51621">
    <property type="entry name" value="Phosphoenolpyruvate/pyruvate domain"/>
    <property type="match status" value="1"/>
</dbReference>
<dbReference type="InterPro" id="IPR005000">
    <property type="entry name" value="Aldolase/citrate-lyase_domain"/>
</dbReference>
<evidence type="ECO:0000256" key="3">
    <source>
        <dbReference type="ARBA" id="ARBA00022723"/>
    </source>
</evidence>
<keyword evidence="6" id="KW-0456">Lyase</keyword>
<feature type="domain" description="HpcH/HpaI aldolase/citrate lyase" evidence="5">
    <location>
        <begin position="11"/>
        <end position="225"/>
    </location>
</feature>
<evidence type="ECO:0000256" key="4">
    <source>
        <dbReference type="ARBA" id="ARBA00022842"/>
    </source>
</evidence>
<dbReference type="InterPro" id="IPR015813">
    <property type="entry name" value="Pyrv/PenolPyrv_kinase-like_dom"/>
</dbReference>
<dbReference type="InterPro" id="IPR011206">
    <property type="entry name" value="Citrate_lyase_beta/mcl1/mcl2"/>
</dbReference>
<evidence type="ECO:0000256" key="1">
    <source>
        <dbReference type="ARBA" id="ARBA00001946"/>
    </source>
</evidence>
<evidence type="ECO:0000313" key="6">
    <source>
        <dbReference type="EMBL" id="WCT76427.1"/>
    </source>
</evidence>
<accession>A0ABY7TT79</accession>